<evidence type="ECO:0000256" key="1">
    <source>
        <dbReference type="ARBA" id="ARBA00009336"/>
    </source>
</evidence>
<comment type="caution">
    <text evidence="4">The sequence shown here is derived from an EMBL/GenBank/DDBJ whole genome shotgun (WGS) entry which is preliminary data.</text>
</comment>
<dbReference type="Proteomes" id="UP000193498">
    <property type="component" value="Unassembled WGS sequence"/>
</dbReference>
<evidence type="ECO:0000256" key="2">
    <source>
        <dbReference type="ARBA" id="ARBA00040976"/>
    </source>
</evidence>
<sequence>MFSIADTSSVLSHPAFSYTVSDIPSINLAPSKLQAWVYYGAPAQNASDVYKNNAIDVLRVQYFNLLDNGDLKLIKEDRSDLFSTKNAYSQENVRELKQYSQEQLITVSGHVTGMRATNYTQIVRTLVDFVKEHNMTGIDIDFESFNKWTARDYTKYKDFIQALGTELNQAQRKLAICGPMWTSKESPFQWKYEDFKSLPVNYVTPMVYDYQWDYGGGSPITPLGWLKTWTETMLKIFGKNRLVIGIPSYGYLATKGKYDIKNLTLQQIKSQNGYKDGKRDPSSGEVIKTVGNKVYVSNDRESMVTKRKLVESLGVSQISVWHLGGNDWF</sequence>
<gene>
    <name evidence="4" type="ORF">K493DRAFT_339690</name>
</gene>
<keyword evidence="5" id="KW-1185">Reference proteome</keyword>
<keyword evidence="4" id="KW-0378">Hydrolase</keyword>
<comment type="similarity">
    <text evidence="1">Belongs to the glycosyl hydrolase 18 family.</text>
</comment>
<dbReference type="PANTHER" id="PTHR46066">
    <property type="entry name" value="CHITINASE DOMAIN-CONTAINING PROTEIN 1 FAMILY MEMBER"/>
    <property type="match status" value="1"/>
</dbReference>
<name>A0A1Y1XZ19_9FUNG</name>
<dbReference type="GO" id="GO:0008061">
    <property type="term" value="F:chitin binding"/>
    <property type="evidence" value="ECO:0007669"/>
    <property type="project" value="InterPro"/>
</dbReference>
<evidence type="ECO:0000313" key="4">
    <source>
        <dbReference type="EMBL" id="ORX90905.1"/>
    </source>
</evidence>
<dbReference type="GO" id="GO:0016787">
    <property type="term" value="F:hydrolase activity"/>
    <property type="evidence" value="ECO:0007669"/>
    <property type="project" value="UniProtKB-KW"/>
</dbReference>
<dbReference type="SUPFAM" id="SSF51445">
    <property type="entry name" value="(Trans)glycosidases"/>
    <property type="match status" value="1"/>
</dbReference>
<accession>A0A1Y1XZ19</accession>
<dbReference type="Pfam" id="PF00704">
    <property type="entry name" value="Glyco_hydro_18"/>
    <property type="match status" value="1"/>
</dbReference>
<evidence type="ECO:0000313" key="5">
    <source>
        <dbReference type="Proteomes" id="UP000193498"/>
    </source>
</evidence>
<dbReference type="InterPro" id="IPR001223">
    <property type="entry name" value="Glyco_hydro18_cat"/>
</dbReference>
<dbReference type="Gene3D" id="3.20.20.80">
    <property type="entry name" value="Glycosidases"/>
    <property type="match status" value="1"/>
</dbReference>
<dbReference type="OrthoDB" id="73875at2759"/>
<dbReference type="PROSITE" id="PS51910">
    <property type="entry name" value="GH18_2"/>
    <property type="match status" value="1"/>
</dbReference>
<dbReference type="InterPro" id="IPR029070">
    <property type="entry name" value="Chitinase_insertion_sf"/>
</dbReference>
<dbReference type="InterPro" id="IPR011583">
    <property type="entry name" value="Chitinase_II/V-like_cat"/>
</dbReference>
<feature type="domain" description="GH18" evidence="3">
    <location>
        <begin position="33"/>
        <end position="329"/>
    </location>
</feature>
<dbReference type="InParanoid" id="A0A1Y1XZ19"/>
<protein>
    <recommendedName>
        <fullName evidence="2">Chitinase domain-containing protein 1</fullName>
    </recommendedName>
</protein>
<dbReference type="PANTHER" id="PTHR46066:SF2">
    <property type="entry name" value="CHITINASE DOMAIN-CONTAINING PROTEIN 1"/>
    <property type="match status" value="1"/>
</dbReference>
<dbReference type="SMART" id="SM00636">
    <property type="entry name" value="Glyco_18"/>
    <property type="match status" value="1"/>
</dbReference>
<reference evidence="4 5" key="1">
    <citation type="submission" date="2016-07" db="EMBL/GenBank/DDBJ databases">
        <title>Pervasive Adenine N6-methylation of Active Genes in Fungi.</title>
        <authorList>
            <consortium name="DOE Joint Genome Institute"/>
            <person name="Mondo S.J."/>
            <person name="Dannebaum R.O."/>
            <person name="Kuo R.C."/>
            <person name="Labutti K."/>
            <person name="Haridas S."/>
            <person name="Kuo A."/>
            <person name="Salamov A."/>
            <person name="Ahrendt S.R."/>
            <person name="Lipzen A."/>
            <person name="Sullivan W."/>
            <person name="Andreopoulos W.B."/>
            <person name="Clum A."/>
            <person name="Lindquist E."/>
            <person name="Daum C."/>
            <person name="Ramamoorthy G.K."/>
            <person name="Gryganskyi A."/>
            <person name="Culley D."/>
            <person name="Magnuson J.K."/>
            <person name="James T.Y."/>
            <person name="O'Malley M.A."/>
            <person name="Stajich J.E."/>
            <person name="Spatafora J.W."/>
            <person name="Visel A."/>
            <person name="Grigoriev I.V."/>
        </authorList>
    </citation>
    <scope>NUCLEOTIDE SEQUENCE [LARGE SCALE GENOMIC DNA]</scope>
    <source>
        <strain evidence="4 5">CBS 931.73</strain>
    </source>
</reference>
<dbReference type="EMBL" id="MCFE01000353">
    <property type="protein sequence ID" value="ORX90905.1"/>
    <property type="molecule type" value="Genomic_DNA"/>
</dbReference>
<organism evidence="4 5">
    <name type="scientific">Basidiobolus meristosporus CBS 931.73</name>
    <dbReference type="NCBI Taxonomy" id="1314790"/>
    <lineage>
        <taxon>Eukaryota</taxon>
        <taxon>Fungi</taxon>
        <taxon>Fungi incertae sedis</taxon>
        <taxon>Zoopagomycota</taxon>
        <taxon>Entomophthoromycotina</taxon>
        <taxon>Basidiobolomycetes</taxon>
        <taxon>Basidiobolales</taxon>
        <taxon>Basidiobolaceae</taxon>
        <taxon>Basidiobolus</taxon>
    </lineage>
</organism>
<dbReference type="Gene3D" id="3.10.50.10">
    <property type="match status" value="1"/>
</dbReference>
<dbReference type="InterPro" id="IPR017853">
    <property type="entry name" value="GH"/>
</dbReference>
<evidence type="ECO:0000259" key="3">
    <source>
        <dbReference type="PROSITE" id="PS51910"/>
    </source>
</evidence>
<proteinExistence type="inferred from homology"/>
<dbReference type="AlphaFoldDB" id="A0A1Y1XZ19"/>
<dbReference type="GO" id="GO:0005975">
    <property type="term" value="P:carbohydrate metabolic process"/>
    <property type="evidence" value="ECO:0007669"/>
    <property type="project" value="InterPro"/>
</dbReference>